<evidence type="ECO:0000313" key="1">
    <source>
        <dbReference type="EMBL" id="GIX91062.1"/>
    </source>
</evidence>
<reference evidence="1 2" key="1">
    <citation type="submission" date="2021-06" db="EMBL/GenBank/DDBJ databases">
        <title>Caerostris extrusa draft genome.</title>
        <authorList>
            <person name="Kono N."/>
            <person name="Arakawa K."/>
        </authorList>
    </citation>
    <scope>NUCLEOTIDE SEQUENCE [LARGE SCALE GENOMIC DNA]</scope>
</reference>
<comment type="caution">
    <text evidence="1">The sequence shown here is derived from an EMBL/GenBank/DDBJ whole genome shotgun (WGS) entry which is preliminary data.</text>
</comment>
<evidence type="ECO:0000313" key="2">
    <source>
        <dbReference type="Proteomes" id="UP001054945"/>
    </source>
</evidence>
<sequence length="95" mass="10820">MRVLTTSFFALPAHIFPEDRGSAHNKRFAILNGDNREFISRHGDFQVIRNMKSNEISGIHFEARGFPSYWNKGKNAMGHVTFRFSFVEQKATGGS</sequence>
<gene>
    <name evidence="1" type="ORF">CEXT_806921</name>
</gene>
<dbReference type="AlphaFoldDB" id="A0AAV4P7E0"/>
<protein>
    <submittedName>
        <fullName evidence="1">Uncharacterized protein</fullName>
    </submittedName>
</protein>
<organism evidence="1 2">
    <name type="scientific">Caerostris extrusa</name>
    <name type="common">Bark spider</name>
    <name type="synonym">Caerostris bankana</name>
    <dbReference type="NCBI Taxonomy" id="172846"/>
    <lineage>
        <taxon>Eukaryota</taxon>
        <taxon>Metazoa</taxon>
        <taxon>Ecdysozoa</taxon>
        <taxon>Arthropoda</taxon>
        <taxon>Chelicerata</taxon>
        <taxon>Arachnida</taxon>
        <taxon>Araneae</taxon>
        <taxon>Araneomorphae</taxon>
        <taxon>Entelegynae</taxon>
        <taxon>Araneoidea</taxon>
        <taxon>Araneidae</taxon>
        <taxon>Caerostris</taxon>
    </lineage>
</organism>
<dbReference type="Proteomes" id="UP001054945">
    <property type="component" value="Unassembled WGS sequence"/>
</dbReference>
<accession>A0AAV4P7E0</accession>
<keyword evidence="2" id="KW-1185">Reference proteome</keyword>
<name>A0AAV4P7E0_CAEEX</name>
<dbReference type="EMBL" id="BPLR01021552">
    <property type="protein sequence ID" value="GIX91062.1"/>
    <property type="molecule type" value="Genomic_DNA"/>
</dbReference>
<proteinExistence type="predicted"/>